<dbReference type="InterPro" id="IPR010261">
    <property type="entry name" value="Tir_chaperone"/>
</dbReference>
<accession>A0A4S5BLE6</accession>
<dbReference type="CDD" id="cd16364">
    <property type="entry name" value="T3SC_I-like"/>
    <property type="match status" value="1"/>
</dbReference>
<reference evidence="1 2" key="1">
    <citation type="submission" date="2019-04" db="EMBL/GenBank/DDBJ databases">
        <title>Lampropedia sp YIM MLB12 draf genome.</title>
        <authorList>
            <person name="Wang Y.-X."/>
        </authorList>
    </citation>
    <scope>NUCLEOTIDE SEQUENCE [LARGE SCALE GENOMIC DNA]</scope>
    <source>
        <strain evidence="1 2">YIM MLB12</strain>
    </source>
</reference>
<dbReference type="Gene3D" id="3.30.1460.10">
    <property type="match status" value="1"/>
</dbReference>
<dbReference type="Proteomes" id="UP000306236">
    <property type="component" value="Unassembled WGS sequence"/>
</dbReference>
<dbReference type="Pfam" id="PF05932">
    <property type="entry name" value="CesT"/>
    <property type="match status" value="1"/>
</dbReference>
<dbReference type="SUPFAM" id="SSF69635">
    <property type="entry name" value="Type III secretory system chaperone-like"/>
    <property type="match status" value="1"/>
</dbReference>
<dbReference type="EMBL" id="SSWX01000022">
    <property type="protein sequence ID" value="THJ31531.1"/>
    <property type="molecule type" value="Genomic_DNA"/>
</dbReference>
<comment type="caution">
    <text evidence="1">The sequence shown here is derived from an EMBL/GenBank/DDBJ whole genome shotgun (WGS) entry which is preliminary data.</text>
</comment>
<name>A0A4S5BLE6_9BURK</name>
<evidence type="ECO:0000313" key="1">
    <source>
        <dbReference type="EMBL" id="THJ31531.1"/>
    </source>
</evidence>
<dbReference type="AlphaFoldDB" id="A0A4S5BLE6"/>
<dbReference type="RefSeq" id="WP_136407403.1">
    <property type="nucleotide sequence ID" value="NZ_SSWX01000022.1"/>
</dbReference>
<sequence length="155" mass="16932">MSADQLLQEASQKLGCTLAFNYAGVASLRVDAEHQIDLEKQEGSNNLLIIGVIGALPAKQSAMYLTELLAANLFGVQTQGFQPALDPVRQELLLWQSFSDTENVAEFVQRLEILAQLLEHWKQRLAAQPGAQMPAASTALAQAASELRIESMLRV</sequence>
<gene>
    <name evidence="1" type="ORF">E8K88_14545</name>
</gene>
<proteinExistence type="predicted"/>
<keyword evidence="2" id="KW-1185">Reference proteome</keyword>
<evidence type="ECO:0000313" key="2">
    <source>
        <dbReference type="Proteomes" id="UP000306236"/>
    </source>
</evidence>
<organism evidence="1 2">
    <name type="scientific">Lampropedia aestuarii</name>
    <dbReference type="NCBI Taxonomy" id="2562762"/>
    <lineage>
        <taxon>Bacteria</taxon>
        <taxon>Pseudomonadati</taxon>
        <taxon>Pseudomonadota</taxon>
        <taxon>Betaproteobacteria</taxon>
        <taxon>Burkholderiales</taxon>
        <taxon>Comamonadaceae</taxon>
        <taxon>Lampropedia</taxon>
    </lineage>
</organism>
<dbReference type="GO" id="GO:0030254">
    <property type="term" value="P:protein secretion by the type III secretion system"/>
    <property type="evidence" value="ECO:0007669"/>
    <property type="project" value="InterPro"/>
</dbReference>
<dbReference type="OrthoDB" id="7061031at2"/>
<protein>
    <submittedName>
        <fullName evidence="1">Type III secretion system chaperone</fullName>
    </submittedName>
</protein>